<dbReference type="Pfam" id="PF00672">
    <property type="entry name" value="HAMP"/>
    <property type="match status" value="1"/>
</dbReference>
<feature type="domain" description="PAC" evidence="14">
    <location>
        <begin position="462"/>
        <end position="515"/>
    </location>
</feature>
<dbReference type="KEGG" id="das:Daes_1037"/>
<dbReference type="InterPro" id="IPR013767">
    <property type="entry name" value="PAS_fold"/>
</dbReference>
<gene>
    <name evidence="16" type="ordered locus">Daes_1037</name>
</gene>
<evidence type="ECO:0000256" key="4">
    <source>
        <dbReference type="ARBA" id="ARBA00022741"/>
    </source>
</evidence>
<dbReference type="InterPro" id="IPR003660">
    <property type="entry name" value="HAMP_dom"/>
</dbReference>
<dbReference type="GO" id="GO:0005524">
    <property type="term" value="F:ATP binding"/>
    <property type="evidence" value="ECO:0007669"/>
    <property type="project" value="UniProtKB-KW"/>
</dbReference>
<dbReference type="AlphaFoldDB" id="E6VT03"/>
<reference evidence="17" key="1">
    <citation type="submission" date="2010-12" db="EMBL/GenBank/DDBJ databases">
        <title>Complete sequence of Desulfovibrio aespoeensis Aspo-2.</title>
        <authorList>
            <consortium name="US DOE Joint Genome Institute"/>
            <person name="Lucas S."/>
            <person name="Copeland A."/>
            <person name="Lapidus A."/>
            <person name="Cheng J.-F."/>
            <person name="Goodwin L."/>
            <person name="Pitluck S."/>
            <person name="Chertkov O."/>
            <person name="Misra M."/>
            <person name="Detter J.C."/>
            <person name="Han C."/>
            <person name="Tapia R."/>
            <person name="Land M."/>
            <person name="Hauser L."/>
            <person name="Kyrpides N."/>
            <person name="Ivanova N."/>
            <person name="Ovchinnikova G."/>
            <person name="Pedersen K."/>
            <person name="Jagevall S."/>
            <person name="Hazen T."/>
            <person name="Woyke T."/>
        </authorList>
    </citation>
    <scope>NUCLEOTIDE SEQUENCE [LARGE SCALE GENOMIC DNA]</scope>
    <source>
        <strain evidence="17">ATCC 700646 / DSM 10631 / Aspo-2</strain>
    </source>
</reference>
<evidence type="ECO:0000259" key="13">
    <source>
        <dbReference type="PROSITE" id="PS50111"/>
    </source>
</evidence>
<dbReference type="InterPro" id="IPR000014">
    <property type="entry name" value="PAS"/>
</dbReference>
<dbReference type="CDD" id="cd11386">
    <property type="entry name" value="MCP_signal"/>
    <property type="match status" value="1"/>
</dbReference>
<dbReference type="SUPFAM" id="SSF55785">
    <property type="entry name" value="PYP-like sensor domain (PAS domain)"/>
    <property type="match status" value="1"/>
</dbReference>
<dbReference type="SMART" id="SM00283">
    <property type="entry name" value="MA"/>
    <property type="match status" value="1"/>
</dbReference>
<dbReference type="Gene3D" id="6.10.340.10">
    <property type="match status" value="1"/>
</dbReference>
<dbReference type="CDD" id="cd00130">
    <property type="entry name" value="PAS"/>
    <property type="match status" value="1"/>
</dbReference>
<evidence type="ECO:0000259" key="15">
    <source>
        <dbReference type="PROSITE" id="PS50885"/>
    </source>
</evidence>
<accession>E6VT03</accession>
<evidence type="ECO:0000256" key="12">
    <source>
        <dbReference type="SAM" id="Phobius"/>
    </source>
</evidence>
<comment type="subcellular location">
    <subcellularLocation>
        <location evidence="1">Membrane</location>
    </subcellularLocation>
</comment>
<dbReference type="PROSITE" id="PS50111">
    <property type="entry name" value="CHEMOTAXIS_TRANSDUC_2"/>
    <property type="match status" value="1"/>
</dbReference>
<dbReference type="GO" id="GO:0016301">
    <property type="term" value="F:kinase activity"/>
    <property type="evidence" value="ECO:0007669"/>
    <property type="project" value="UniProtKB-KW"/>
</dbReference>
<evidence type="ECO:0000256" key="10">
    <source>
        <dbReference type="PROSITE-ProRule" id="PRU00284"/>
    </source>
</evidence>
<dbReference type="CDD" id="cd06225">
    <property type="entry name" value="HAMP"/>
    <property type="match status" value="1"/>
</dbReference>
<dbReference type="SUPFAM" id="SSF58104">
    <property type="entry name" value="Methyl-accepting chemotaxis protein (MCP) signaling domain"/>
    <property type="match status" value="1"/>
</dbReference>
<keyword evidence="12" id="KW-0812">Transmembrane</keyword>
<dbReference type="PANTHER" id="PTHR32089:SF112">
    <property type="entry name" value="LYSOZYME-LIKE PROTEIN-RELATED"/>
    <property type="match status" value="1"/>
</dbReference>
<protein>
    <submittedName>
        <fullName evidence="16">PAS sensor protein</fullName>
    </submittedName>
</protein>
<dbReference type="PROSITE" id="PS50113">
    <property type="entry name" value="PAC"/>
    <property type="match status" value="1"/>
</dbReference>
<dbReference type="RefSeq" id="WP_013513984.1">
    <property type="nucleotide sequence ID" value="NC_014844.1"/>
</dbReference>
<evidence type="ECO:0000256" key="3">
    <source>
        <dbReference type="ARBA" id="ARBA00022679"/>
    </source>
</evidence>
<dbReference type="GO" id="GO:0016020">
    <property type="term" value="C:membrane"/>
    <property type="evidence" value="ECO:0007669"/>
    <property type="project" value="UniProtKB-SubCell"/>
</dbReference>
<dbReference type="InterPro" id="IPR029151">
    <property type="entry name" value="Sensor-like_sf"/>
</dbReference>
<feature type="transmembrane region" description="Helical" evidence="12">
    <location>
        <begin position="315"/>
        <end position="337"/>
    </location>
</feature>
<dbReference type="Gene3D" id="1.10.287.950">
    <property type="entry name" value="Methyl-accepting chemotaxis protein"/>
    <property type="match status" value="1"/>
</dbReference>
<dbReference type="eggNOG" id="COG0840">
    <property type="taxonomic scope" value="Bacteria"/>
</dbReference>
<dbReference type="Proteomes" id="UP000002191">
    <property type="component" value="Chromosome"/>
</dbReference>
<feature type="coiled-coil region" evidence="11">
    <location>
        <begin position="513"/>
        <end position="572"/>
    </location>
</feature>
<dbReference type="GO" id="GO:0004888">
    <property type="term" value="F:transmembrane signaling receptor activity"/>
    <property type="evidence" value="ECO:0007669"/>
    <property type="project" value="InterPro"/>
</dbReference>
<dbReference type="InterPro" id="IPR004090">
    <property type="entry name" value="Chemotax_Me-accpt_rcpt"/>
</dbReference>
<dbReference type="SUPFAM" id="SSF103190">
    <property type="entry name" value="Sensory domain-like"/>
    <property type="match status" value="1"/>
</dbReference>
<evidence type="ECO:0000256" key="1">
    <source>
        <dbReference type="ARBA" id="ARBA00004370"/>
    </source>
</evidence>
<dbReference type="EMBL" id="CP002431">
    <property type="protein sequence ID" value="ADU62053.1"/>
    <property type="molecule type" value="Genomic_DNA"/>
</dbReference>
<dbReference type="Pfam" id="PF17201">
    <property type="entry name" value="Cache_3-Cache_2"/>
    <property type="match status" value="1"/>
</dbReference>
<evidence type="ECO:0000256" key="9">
    <source>
        <dbReference type="ARBA" id="ARBA00029447"/>
    </source>
</evidence>
<dbReference type="SMART" id="SM00304">
    <property type="entry name" value="HAMP"/>
    <property type="match status" value="2"/>
</dbReference>
<evidence type="ECO:0000256" key="2">
    <source>
        <dbReference type="ARBA" id="ARBA00022553"/>
    </source>
</evidence>
<dbReference type="GO" id="GO:0000160">
    <property type="term" value="P:phosphorelay signal transduction system"/>
    <property type="evidence" value="ECO:0007669"/>
    <property type="project" value="UniProtKB-KW"/>
</dbReference>
<keyword evidence="12" id="KW-0472">Membrane</keyword>
<dbReference type="InterPro" id="IPR033462">
    <property type="entry name" value="Cache_3-Cache_2"/>
</dbReference>
<keyword evidence="4" id="KW-0547">Nucleotide-binding</keyword>
<dbReference type="STRING" id="643562.Daes_1037"/>
<keyword evidence="8 10" id="KW-0807">Transducer</keyword>
<dbReference type="Gene3D" id="3.30.450.20">
    <property type="entry name" value="PAS domain"/>
    <property type="match status" value="1"/>
</dbReference>
<evidence type="ECO:0000256" key="8">
    <source>
        <dbReference type="ARBA" id="ARBA00023224"/>
    </source>
</evidence>
<feature type="transmembrane region" description="Helical" evidence="12">
    <location>
        <begin position="12"/>
        <end position="31"/>
    </location>
</feature>
<evidence type="ECO:0000256" key="6">
    <source>
        <dbReference type="ARBA" id="ARBA00022840"/>
    </source>
</evidence>
<keyword evidence="3" id="KW-0808">Transferase</keyword>
<evidence type="ECO:0000259" key="14">
    <source>
        <dbReference type="PROSITE" id="PS50113"/>
    </source>
</evidence>
<evidence type="ECO:0000313" key="16">
    <source>
        <dbReference type="EMBL" id="ADU62053.1"/>
    </source>
</evidence>
<dbReference type="PRINTS" id="PR00260">
    <property type="entry name" value="CHEMTRNSDUCR"/>
</dbReference>
<feature type="domain" description="HAMP" evidence="15">
    <location>
        <begin position="339"/>
        <end position="391"/>
    </location>
</feature>
<dbReference type="Pfam" id="PF00989">
    <property type="entry name" value="PAS"/>
    <property type="match status" value="1"/>
</dbReference>
<keyword evidence="17" id="KW-1185">Reference proteome</keyword>
<dbReference type="HOGENOM" id="CLU_000445_107_19_7"/>
<proteinExistence type="inferred from homology"/>
<comment type="similarity">
    <text evidence="9">Belongs to the methyl-accepting chemotaxis (MCP) protein family.</text>
</comment>
<organism evidence="16 17">
    <name type="scientific">Pseudodesulfovibrio aespoeensis (strain ATCC 700646 / DSM 10631 / Aspo-2)</name>
    <name type="common">Desulfovibrio aespoeensis</name>
    <dbReference type="NCBI Taxonomy" id="643562"/>
    <lineage>
        <taxon>Bacteria</taxon>
        <taxon>Pseudomonadati</taxon>
        <taxon>Thermodesulfobacteriota</taxon>
        <taxon>Desulfovibrionia</taxon>
        <taxon>Desulfovibrionales</taxon>
        <taxon>Desulfovibrionaceae</taxon>
    </lineage>
</organism>
<keyword evidence="7" id="KW-0902">Two-component regulatory system</keyword>
<dbReference type="GO" id="GO:0006935">
    <property type="term" value="P:chemotaxis"/>
    <property type="evidence" value="ECO:0007669"/>
    <property type="project" value="InterPro"/>
</dbReference>
<dbReference type="PANTHER" id="PTHR32089">
    <property type="entry name" value="METHYL-ACCEPTING CHEMOTAXIS PROTEIN MCPB"/>
    <property type="match status" value="1"/>
</dbReference>
<keyword evidence="5" id="KW-0418">Kinase</keyword>
<evidence type="ECO:0000313" key="17">
    <source>
        <dbReference type="Proteomes" id="UP000002191"/>
    </source>
</evidence>
<keyword evidence="6" id="KW-0067">ATP-binding</keyword>
<dbReference type="PROSITE" id="PS50885">
    <property type="entry name" value="HAMP"/>
    <property type="match status" value="1"/>
</dbReference>
<keyword evidence="12" id="KW-1133">Transmembrane helix</keyword>
<feature type="domain" description="Methyl-accepting transducer" evidence="13">
    <location>
        <begin position="530"/>
        <end position="766"/>
    </location>
</feature>
<evidence type="ECO:0000256" key="11">
    <source>
        <dbReference type="SAM" id="Coils"/>
    </source>
</evidence>
<dbReference type="InterPro" id="IPR004089">
    <property type="entry name" value="MCPsignal_dom"/>
</dbReference>
<reference evidence="16 17" key="2">
    <citation type="journal article" date="2014" name="Genome Announc.">
        <title>Complete Genome Sequence of the Subsurface, Mesophilic Sulfate-Reducing Bacterium Desulfovibrio aespoeensis Aspo-2.</title>
        <authorList>
            <person name="Pedersen K."/>
            <person name="Bengtsson A."/>
            <person name="Edlund J."/>
            <person name="Rabe L."/>
            <person name="Hazen T."/>
            <person name="Chakraborty R."/>
            <person name="Goodwin L."/>
            <person name="Shapiro N."/>
        </authorList>
    </citation>
    <scope>NUCLEOTIDE SEQUENCE [LARGE SCALE GENOMIC DNA]</scope>
    <source>
        <strain evidence="17">ATCC 700646 / DSM 10631 / Aspo-2</strain>
    </source>
</reference>
<dbReference type="Pfam" id="PF00015">
    <property type="entry name" value="MCPsignal"/>
    <property type="match status" value="1"/>
</dbReference>
<sequence>MTRLGFRSKLFIVSISIVVITIVCMSIVNFWQSRRAYLDNGLSTLESVSATLHETVMLQDDLARKKIGSDLNVLKAMMGVSGLPMFEVLYDVDMTVRDQHTGQTRDMVLPAFKLGSHYLHESTHLTDSVLKTAGVASSILQLHDGMLIRVSTTIAGPDGRPVRGLAMPADSEATRTVLTGERYEGMSRIDGRSYVTAYDPIRDFDSKVIGALEVAHPVIPDELAQYIGKVTVGGKGFSYVFRPDGAFDVAPLDPDLAQSVVAATLGKNGSDPTTGLLETGNGAVHSRVVRIEPWDAYLATSVTNAELLDGVDARIIRGALASGAIPLILAIGIIWLMSRQLMAPMNRLAAVADEVRRGNFECDFDYRANDAIGSTVTSFRHMVQEMKTQLGFSRGVLAGVTIPCAVVDLDNRLTHFNQAAVSMLGKRKTPDKYLGLLLNEVVYHDPSRRTLTQVAMEKRSQSEWEIDLTRDNDNATVTLHVVATPIYDLDNELIGAITIWVDLTEERTQKRAVEAKNALIEQAARDANEIARNVSAATRSLAERIDAASDGARKQRDRAEEASTAMEQMNKTVIEVAANASNTARMAEETRELARSGEDVVGRSVAMIRDVHEQSAGLRSQMAELGEHARGIGAIMGVITDIADQTNLLALNAAIEAARAGEAGRGFAVVADEVRKLAEKTMNATHEVGESIKSIQKSAKNSIESTDTANQALEACRELVERSGTSLQAIVGKVEESVAQVRNIATAAEQQAATSEQINRATDTVNTIAGETAEAMQESAAAIQALNTLSEDLRTAIDRMQN</sequence>
<keyword evidence="11" id="KW-0175">Coiled coil</keyword>
<evidence type="ECO:0000256" key="7">
    <source>
        <dbReference type="ARBA" id="ARBA00023012"/>
    </source>
</evidence>
<name>E6VT03_PSEA9</name>
<dbReference type="InterPro" id="IPR035965">
    <property type="entry name" value="PAS-like_dom_sf"/>
</dbReference>
<keyword evidence="2" id="KW-0597">Phosphoprotein</keyword>
<dbReference type="InterPro" id="IPR000700">
    <property type="entry name" value="PAS-assoc_C"/>
</dbReference>
<dbReference type="OrthoDB" id="9816383at2"/>
<evidence type="ECO:0000256" key="5">
    <source>
        <dbReference type="ARBA" id="ARBA00022777"/>
    </source>
</evidence>